<keyword evidence="2" id="KW-0732">Signal</keyword>
<organism evidence="6 7">
    <name type="scientific">Spirosoma pollinicola</name>
    <dbReference type="NCBI Taxonomy" id="2057025"/>
    <lineage>
        <taxon>Bacteria</taxon>
        <taxon>Pseudomonadati</taxon>
        <taxon>Bacteroidota</taxon>
        <taxon>Cytophagia</taxon>
        <taxon>Cytophagales</taxon>
        <taxon>Cytophagaceae</taxon>
        <taxon>Spirosoma</taxon>
    </lineage>
</organism>
<accession>A0A2K8YY38</accession>
<evidence type="ECO:0000259" key="5">
    <source>
        <dbReference type="Pfam" id="PF04389"/>
    </source>
</evidence>
<dbReference type="InterPro" id="IPR046450">
    <property type="entry name" value="PA_dom_sf"/>
</dbReference>
<dbReference type="CDD" id="cd02121">
    <property type="entry name" value="PA_GCPII_like"/>
    <property type="match status" value="1"/>
</dbReference>
<name>A0A2K8YY38_9BACT</name>
<keyword evidence="6" id="KW-0378">Hydrolase</keyword>
<dbReference type="PANTHER" id="PTHR10404:SF46">
    <property type="entry name" value="VACUOLAR PROTEIN SORTING-ASSOCIATED PROTEIN 70"/>
    <property type="match status" value="1"/>
</dbReference>
<dbReference type="SUPFAM" id="SSF53187">
    <property type="entry name" value="Zn-dependent exopeptidases"/>
    <property type="match status" value="1"/>
</dbReference>
<dbReference type="Pfam" id="PF04389">
    <property type="entry name" value="Peptidase_M28"/>
    <property type="match status" value="1"/>
</dbReference>
<feature type="domain" description="Peptidase M28" evidence="5">
    <location>
        <begin position="342"/>
        <end position="542"/>
    </location>
</feature>
<dbReference type="InterPro" id="IPR003137">
    <property type="entry name" value="PA_domain"/>
</dbReference>
<keyword evidence="7" id="KW-1185">Reference proteome</keyword>
<dbReference type="PANTHER" id="PTHR10404">
    <property type="entry name" value="N-ACETYLATED-ALPHA-LINKED ACIDIC DIPEPTIDASE"/>
    <property type="match status" value="1"/>
</dbReference>
<dbReference type="Pfam" id="PF04253">
    <property type="entry name" value="TFR_dimer"/>
    <property type="match status" value="1"/>
</dbReference>
<dbReference type="SUPFAM" id="SSF52025">
    <property type="entry name" value="PA domain"/>
    <property type="match status" value="1"/>
</dbReference>
<dbReference type="EMBL" id="CP025096">
    <property type="protein sequence ID" value="AUD02509.1"/>
    <property type="molecule type" value="Genomic_DNA"/>
</dbReference>
<evidence type="ECO:0000313" key="6">
    <source>
        <dbReference type="EMBL" id="AUD02509.1"/>
    </source>
</evidence>
<dbReference type="Gene3D" id="3.50.30.30">
    <property type="match status" value="1"/>
</dbReference>
<dbReference type="Pfam" id="PF02225">
    <property type="entry name" value="PA"/>
    <property type="match status" value="1"/>
</dbReference>
<keyword evidence="6" id="KW-0121">Carboxypeptidase</keyword>
<gene>
    <name evidence="6" type="ORF">CWM47_12125</name>
</gene>
<dbReference type="Proteomes" id="UP000232883">
    <property type="component" value="Chromosome"/>
</dbReference>
<sequence>MHYQPLLKTAYRTLALAFTVAAAQAQPGPAPVLSGFIPARQAAQVKLEAEFKTKQSSAAFKNHLEKLSSVPHLTGSKENEQVRDYIAETMRKAGWQVDIYPHDVLLPKGPGEIAVELVEPIRQPLNIREFLFKEDKYSSDPRLTPGYNAWSGSGDATAEVVYANYGRKEDFEQLKAMGISVKGKIVLARYGGNFRGYKAQFAQADGAVGVIIYTDPADSGYMRGLTFPEGPYYSESVIQRGSLLTTPYTGDPLTPGEAALPLDAKNTPKRLDQNAVGLHKIPVTPLPYGSATEILKRMAGIRPVPAGWQGGLPYTYRLEGGPALKVRLMVKQEKTIQRIYQVVGTLTGAEFPDEWIIAGCHYDAWSYGATDPNSGTAMLLSMTETMGKLAKAGQRPRRTIKVCHWDAEEPGVIGSAEWSEQFRDELTQKAVAYMNYDAAVSGRTFGASASPSMKKLIIEATQAVQYPDSNKTVYQHWMGHKAAGNPTRVTGSSAPAVMAGEPTIGNLGGGSDHIAPYMHIGIPSLSAGMEGPTLYHSQYDDLYFYDKFADPTYKMGPMMEQVVGTMTMRLANADLVPYDLARYPADLAVHLKAAEKAIQAYAPTYSINPLLNAVADMKKNADACELARQNYLQTGRTDKLVELNKELRLLERSFIDPKGNAFGGWYKSLYASSDPNSGYASWMLPGLLYEASLKSTANLPDLEARYKKAIQTLSDKLLVISKGMGGSNAPAAVGSSK</sequence>
<dbReference type="InterPro" id="IPR036757">
    <property type="entry name" value="TFR-like_dimer_dom_sf"/>
</dbReference>
<evidence type="ECO:0000259" key="3">
    <source>
        <dbReference type="Pfam" id="PF02225"/>
    </source>
</evidence>
<comment type="similarity">
    <text evidence="1">Belongs to the peptidase M28 family. M28B subfamily.</text>
</comment>
<evidence type="ECO:0000256" key="2">
    <source>
        <dbReference type="SAM" id="SignalP"/>
    </source>
</evidence>
<evidence type="ECO:0000256" key="1">
    <source>
        <dbReference type="ARBA" id="ARBA00005634"/>
    </source>
</evidence>
<protein>
    <submittedName>
        <fullName evidence="6">Glutamate carboxypeptidase</fullName>
    </submittedName>
</protein>
<keyword evidence="6" id="KW-0645">Protease</keyword>
<evidence type="ECO:0000259" key="4">
    <source>
        <dbReference type="Pfam" id="PF04253"/>
    </source>
</evidence>
<feature type="domain" description="Transferrin receptor-like dimerisation" evidence="4">
    <location>
        <begin position="606"/>
        <end position="713"/>
    </location>
</feature>
<dbReference type="KEGG" id="spir:CWM47_12125"/>
<dbReference type="SUPFAM" id="SSF47672">
    <property type="entry name" value="Transferrin receptor-like dimerisation domain"/>
    <property type="match status" value="1"/>
</dbReference>
<evidence type="ECO:0000313" key="7">
    <source>
        <dbReference type="Proteomes" id="UP000232883"/>
    </source>
</evidence>
<dbReference type="AlphaFoldDB" id="A0A2K8YY38"/>
<proteinExistence type="inferred from homology"/>
<dbReference type="OrthoDB" id="3646048at2"/>
<dbReference type="InterPro" id="IPR007484">
    <property type="entry name" value="Peptidase_M28"/>
</dbReference>
<dbReference type="Gene3D" id="1.20.930.40">
    <property type="entry name" value="Transferrin receptor-like, dimerisation domain"/>
    <property type="match status" value="1"/>
</dbReference>
<reference evidence="6 7" key="1">
    <citation type="submission" date="2017-11" db="EMBL/GenBank/DDBJ databases">
        <title>Taxonomic description and genome sequences of Spirosoma HA7 sp. nov., isolated from pollen microhabitat of Corylus avellana.</title>
        <authorList>
            <person name="Ambika Manirajan B."/>
            <person name="Suarez C."/>
            <person name="Ratering S."/>
            <person name="Geissler-Plaum R."/>
            <person name="Cardinale M."/>
            <person name="Sylvia S."/>
        </authorList>
    </citation>
    <scope>NUCLEOTIDE SEQUENCE [LARGE SCALE GENOMIC DNA]</scope>
    <source>
        <strain evidence="6 7">HA7</strain>
    </source>
</reference>
<dbReference type="RefSeq" id="WP_100988226.1">
    <property type="nucleotide sequence ID" value="NZ_CP025096.1"/>
</dbReference>
<feature type="chain" id="PRO_5014856069" evidence="2">
    <location>
        <begin position="26"/>
        <end position="737"/>
    </location>
</feature>
<dbReference type="GO" id="GO:0004180">
    <property type="term" value="F:carboxypeptidase activity"/>
    <property type="evidence" value="ECO:0007669"/>
    <property type="project" value="UniProtKB-KW"/>
</dbReference>
<dbReference type="InterPro" id="IPR007365">
    <property type="entry name" value="TFR-like_dimer_dom"/>
</dbReference>
<dbReference type="InterPro" id="IPR039373">
    <property type="entry name" value="Peptidase_M28B"/>
</dbReference>
<feature type="signal peptide" evidence="2">
    <location>
        <begin position="1"/>
        <end position="25"/>
    </location>
</feature>
<dbReference type="Gene3D" id="3.40.630.10">
    <property type="entry name" value="Zn peptidases"/>
    <property type="match status" value="1"/>
</dbReference>
<dbReference type="FunFam" id="3.40.630.10:FF:000101">
    <property type="entry name" value="N-acetylated alpha-linked acidic dipeptidase like 1"/>
    <property type="match status" value="1"/>
</dbReference>
<feature type="domain" description="PA" evidence="3">
    <location>
        <begin position="157"/>
        <end position="220"/>
    </location>
</feature>